<reference evidence="2 3" key="1">
    <citation type="submission" date="2018-09" db="EMBL/GenBank/DDBJ databases">
        <authorList>
            <person name="Tagini F."/>
        </authorList>
    </citation>
    <scope>NUCLEOTIDE SEQUENCE [LARGE SCALE GENOMIC DNA]</scope>
    <source>
        <strain evidence="2 3">MK142</strain>
    </source>
</reference>
<dbReference type="AlphaFoldDB" id="A0A498R4R3"/>
<evidence type="ECO:0000313" key="3">
    <source>
        <dbReference type="Proteomes" id="UP000268285"/>
    </source>
</evidence>
<accession>A0A498R4R3</accession>
<gene>
    <name evidence="2" type="ORF">LAUMK142_05353</name>
</gene>
<proteinExistence type="predicted"/>
<protein>
    <submittedName>
        <fullName evidence="2">Uncharacterized protein</fullName>
    </submittedName>
</protein>
<sequence>MTTGVRPLDASRVLGADDGSPAEMLARIMGEPVKRKPADWSALTESTAAKAGPPLTDEEAAGWYAKVGGVGEFASQPWIPLPEAVAARIVYPKGQNRQAKCWHLMDYDAVNETPSWADEIHPPPRRESYSGKEYHSDDPYAPGWYPALNRDVGKLDDQGKPILRPLLDKLKSDDRGQVWTDPHGPGRTWDGRDAVRYEGGRKVDPDGYDDDGDDNDVVHRVRRVDPTHDGGRAPDGEPVTMRPGYWQVARWAKWSAAHTRCEICGRDDLPRSGKRRPCEFEPWGGCRCNGCSWEAVNNSKRRYHPGDCTEEAGRRDDARHYRRKQRKAGKPRYLHPRVPTDVLVDLSQIVTGGLRASSWYQQPSFPDPVEAEGIWTAARWFCERIWWPPEYADPTGEAAARLPVVRLESPAPAVWSIRSIRSAA</sequence>
<name>A0A498R4R3_9MYCO</name>
<evidence type="ECO:0000256" key="1">
    <source>
        <dbReference type="SAM" id="MobiDB-lite"/>
    </source>
</evidence>
<dbReference type="Proteomes" id="UP000268285">
    <property type="component" value="Unassembled WGS sequence"/>
</dbReference>
<keyword evidence="3" id="KW-1185">Reference proteome</keyword>
<feature type="region of interest" description="Disordered" evidence="1">
    <location>
        <begin position="174"/>
        <end position="193"/>
    </location>
</feature>
<dbReference type="EMBL" id="UPHU01000001">
    <property type="protein sequence ID" value="VBA56026.1"/>
    <property type="molecule type" value="Genomic_DNA"/>
</dbReference>
<organism evidence="2 3">
    <name type="scientific">Mycobacterium pseudokansasii</name>
    <dbReference type="NCBI Taxonomy" id="2341080"/>
    <lineage>
        <taxon>Bacteria</taxon>
        <taxon>Bacillati</taxon>
        <taxon>Actinomycetota</taxon>
        <taxon>Actinomycetes</taxon>
        <taxon>Mycobacteriales</taxon>
        <taxon>Mycobacteriaceae</taxon>
        <taxon>Mycobacterium</taxon>
    </lineage>
</organism>
<evidence type="ECO:0000313" key="2">
    <source>
        <dbReference type="EMBL" id="VBA56026.1"/>
    </source>
</evidence>